<dbReference type="Pfam" id="PF00005">
    <property type="entry name" value="ABC_tran"/>
    <property type="match status" value="1"/>
</dbReference>
<comment type="caution">
    <text evidence="6">The sequence shown here is derived from an EMBL/GenBank/DDBJ whole genome shotgun (WGS) entry which is preliminary data.</text>
</comment>
<dbReference type="PANTHER" id="PTHR42939:SF5">
    <property type="entry name" value="ABC-TYPE TRANSPORTER ATP-BINDING PROTEIN ECSA"/>
    <property type="match status" value="1"/>
</dbReference>
<dbReference type="CDD" id="cd03230">
    <property type="entry name" value="ABC_DR_subfamily_A"/>
    <property type="match status" value="1"/>
</dbReference>
<organism evidence="6 7">
    <name type="scientific">Paenibacillus pasadenensis</name>
    <dbReference type="NCBI Taxonomy" id="217090"/>
    <lineage>
        <taxon>Bacteria</taxon>
        <taxon>Bacillati</taxon>
        <taxon>Bacillota</taxon>
        <taxon>Bacilli</taxon>
        <taxon>Bacillales</taxon>
        <taxon>Paenibacillaceae</taxon>
        <taxon>Paenibacillus</taxon>
    </lineage>
</organism>
<evidence type="ECO:0000313" key="6">
    <source>
        <dbReference type="EMBL" id="PLT45117.1"/>
    </source>
</evidence>
<evidence type="ECO:0000256" key="3">
    <source>
        <dbReference type="ARBA" id="ARBA00022840"/>
    </source>
</evidence>
<gene>
    <name evidence="6" type="ORF">B8V81_3548</name>
</gene>
<proteinExistence type="predicted"/>
<keyword evidence="1" id="KW-0813">Transport</keyword>
<dbReference type="GO" id="GO:0005524">
    <property type="term" value="F:ATP binding"/>
    <property type="evidence" value="ECO:0007669"/>
    <property type="project" value="UniProtKB-KW"/>
</dbReference>
<evidence type="ECO:0000256" key="1">
    <source>
        <dbReference type="ARBA" id="ARBA00022448"/>
    </source>
</evidence>
<keyword evidence="3 6" id="KW-0067">ATP-binding</keyword>
<reference evidence="6 7" key="1">
    <citation type="submission" date="2017-05" db="EMBL/GenBank/DDBJ databases">
        <title>Functional genome analysis of Paenibacillus pasadenensis strain R16: insights on endophytic life style and antifungal activity.</title>
        <authorList>
            <person name="Passera A."/>
            <person name="Marcolungo L."/>
            <person name="Casati P."/>
            <person name="Brasca M."/>
            <person name="Quaglino F."/>
            <person name="Delledonne M."/>
        </authorList>
    </citation>
    <scope>NUCLEOTIDE SEQUENCE [LARGE SCALE GENOMIC DNA]</scope>
    <source>
        <strain evidence="6 7">R16</strain>
    </source>
</reference>
<dbReference type="InterPro" id="IPR003439">
    <property type="entry name" value="ABC_transporter-like_ATP-bd"/>
</dbReference>
<dbReference type="InterPro" id="IPR003593">
    <property type="entry name" value="AAA+_ATPase"/>
</dbReference>
<evidence type="ECO:0000313" key="7">
    <source>
        <dbReference type="Proteomes" id="UP000234789"/>
    </source>
</evidence>
<evidence type="ECO:0000256" key="4">
    <source>
        <dbReference type="SAM" id="MobiDB-lite"/>
    </source>
</evidence>
<dbReference type="Gene3D" id="3.40.50.300">
    <property type="entry name" value="P-loop containing nucleotide triphosphate hydrolases"/>
    <property type="match status" value="1"/>
</dbReference>
<protein>
    <submittedName>
        <fullName evidence="6">ABC transporter, ATP-binding protein EcsA</fullName>
    </submittedName>
</protein>
<dbReference type="PANTHER" id="PTHR42939">
    <property type="entry name" value="ABC TRANSPORTER ATP-BINDING PROTEIN ALBC-RELATED"/>
    <property type="match status" value="1"/>
</dbReference>
<dbReference type="GO" id="GO:0016887">
    <property type="term" value="F:ATP hydrolysis activity"/>
    <property type="evidence" value="ECO:0007669"/>
    <property type="project" value="InterPro"/>
</dbReference>
<keyword evidence="2" id="KW-0547">Nucleotide-binding</keyword>
<evidence type="ECO:0000256" key="2">
    <source>
        <dbReference type="ARBA" id="ARBA00022741"/>
    </source>
</evidence>
<dbReference type="InterPro" id="IPR027417">
    <property type="entry name" value="P-loop_NTPase"/>
</dbReference>
<evidence type="ECO:0000259" key="5">
    <source>
        <dbReference type="PROSITE" id="PS50893"/>
    </source>
</evidence>
<dbReference type="InterPro" id="IPR051782">
    <property type="entry name" value="ABC_Transporter_VariousFunc"/>
</dbReference>
<feature type="region of interest" description="Disordered" evidence="4">
    <location>
        <begin position="1"/>
        <end position="22"/>
    </location>
</feature>
<dbReference type="SUPFAM" id="SSF52540">
    <property type="entry name" value="P-loop containing nucleoside triphosphate hydrolases"/>
    <property type="match status" value="1"/>
</dbReference>
<dbReference type="SMART" id="SM00382">
    <property type="entry name" value="AAA"/>
    <property type="match status" value="1"/>
</dbReference>
<accession>A0A2N5N442</accession>
<feature type="domain" description="ABC transporter" evidence="5">
    <location>
        <begin position="33"/>
        <end position="264"/>
    </location>
</feature>
<sequence length="280" mass="31271">MAESQARTRRSAEELKKGRRRSMSEFQAGAEVLQVKGLTGGYSPRRPVLHELDFTVRAGEMMGLIGLNGAGKSTTVKHLLGLMAPHRGEVKIGGTTLEADPERYRGSYAYVPEAPVLFEELTVEEHLRLTAMAYGLDEKRYAERRDRLLEEFRMGPKRGARAAHLSKGMKQKVMLMNALLAQPALYIIDEPFLGLDPLGIRSLLDRLTEERAKGAAILMSTHILSTVETYCDRFMLLHGGRIREMGTMDEVRMSRGAEGDTLEEIFYRVVEESDADGRGA</sequence>
<dbReference type="Proteomes" id="UP000234789">
    <property type="component" value="Unassembled WGS sequence"/>
</dbReference>
<name>A0A2N5N442_9BACL</name>
<keyword evidence="7" id="KW-1185">Reference proteome</keyword>
<dbReference type="EMBL" id="NFEZ01000004">
    <property type="protein sequence ID" value="PLT45117.1"/>
    <property type="molecule type" value="Genomic_DNA"/>
</dbReference>
<dbReference type="AlphaFoldDB" id="A0A2N5N442"/>
<dbReference type="PROSITE" id="PS50893">
    <property type="entry name" value="ABC_TRANSPORTER_2"/>
    <property type="match status" value="1"/>
</dbReference>